<dbReference type="SUPFAM" id="SSF53474">
    <property type="entry name" value="alpha/beta-Hydrolases"/>
    <property type="match status" value="1"/>
</dbReference>
<dbReference type="EC" id="3.4.11.5" evidence="3 7"/>
<dbReference type="PRINTS" id="PR00793">
    <property type="entry name" value="PROAMNOPTASE"/>
</dbReference>
<evidence type="ECO:0000313" key="11">
    <source>
        <dbReference type="Proteomes" id="UP000019598"/>
    </source>
</evidence>
<evidence type="ECO:0000256" key="4">
    <source>
        <dbReference type="ARBA" id="ARBA00021843"/>
    </source>
</evidence>
<dbReference type="PANTHER" id="PTHR43798">
    <property type="entry name" value="MONOACYLGLYCEROL LIPASE"/>
    <property type="match status" value="1"/>
</dbReference>
<evidence type="ECO:0000256" key="5">
    <source>
        <dbReference type="ARBA" id="ARBA00022801"/>
    </source>
</evidence>
<evidence type="ECO:0000313" key="10">
    <source>
        <dbReference type="EMBL" id="EOS54637.1"/>
    </source>
</evidence>
<feature type="active site" evidence="8">
    <location>
        <position position="244"/>
    </location>
</feature>
<dbReference type="AlphaFoldDB" id="R9LFW1"/>
<dbReference type="EMBL" id="ASSZ01000029">
    <property type="protein sequence ID" value="EOS54637.1"/>
    <property type="molecule type" value="Genomic_DNA"/>
</dbReference>
<dbReference type="STRING" id="1235795.C812_03412"/>
<dbReference type="InterPro" id="IPR050266">
    <property type="entry name" value="AB_hydrolase_sf"/>
</dbReference>
<comment type="caution">
    <text evidence="10">The sequence shown here is derived from an EMBL/GenBank/DDBJ whole genome shotgun (WGS) entry which is preliminary data.</text>
</comment>
<evidence type="ECO:0000256" key="2">
    <source>
        <dbReference type="ARBA" id="ARBA00010088"/>
    </source>
</evidence>
<evidence type="ECO:0000259" key="9">
    <source>
        <dbReference type="Pfam" id="PF00561"/>
    </source>
</evidence>
<dbReference type="GeneID" id="43346354"/>
<feature type="active site" description="Proton donor" evidence="8">
    <location>
        <position position="271"/>
    </location>
</feature>
<dbReference type="HOGENOM" id="CLU_020336_15_0_9"/>
<keyword evidence="5 7" id="KW-0378">Hydrolase</keyword>
<dbReference type="PATRIC" id="fig|1235795.3.peg.3381"/>
<keyword evidence="7" id="KW-0645">Protease</keyword>
<comment type="similarity">
    <text evidence="2 7">Belongs to the peptidase S33 family.</text>
</comment>
<dbReference type="PANTHER" id="PTHR43798:SF31">
    <property type="entry name" value="AB HYDROLASE SUPERFAMILY PROTEIN YCLE"/>
    <property type="match status" value="1"/>
</dbReference>
<reference evidence="10 11" key="1">
    <citation type="submission" date="2013-04" db="EMBL/GenBank/DDBJ databases">
        <title>The Genome Sequence of Paenibacillus barengoltzii G22.</title>
        <authorList>
            <consortium name="The Broad Institute Genomics Platform"/>
            <consortium name="The Broad Institute Genome Sequencing Center for Infectious Disease"/>
            <person name="Earl A."/>
            <person name="Xavier R."/>
            <person name="Elson C."/>
            <person name="Duck W."/>
            <person name="Walker B."/>
            <person name="Young S."/>
            <person name="Zeng Q."/>
            <person name="Gargeya S."/>
            <person name="Fitzgerald M."/>
            <person name="Haas B."/>
            <person name="Abouelleil A."/>
            <person name="Allen A.W."/>
            <person name="Alvarado L."/>
            <person name="Arachchi H.M."/>
            <person name="Berlin A.M."/>
            <person name="Chapman S.B."/>
            <person name="Gainer-Dewar J."/>
            <person name="Goldberg J."/>
            <person name="Griggs A."/>
            <person name="Gujja S."/>
            <person name="Hansen M."/>
            <person name="Howarth C."/>
            <person name="Imamovic A."/>
            <person name="Ireland A."/>
            <person name="Larimer J."/>
            <person name="McCowan C."/>
            <person name="Murphy C."/>
            <person name="Pearson M."/>
            <person name="Poon T.W."/>
            <person name="Priest M."/>
            <person name="Roberts A."/>
            <person name="Saif S."/>
            <person name="Shea T."/>
            <person name="Sisk P."/>
            <person name="Sykes S."/>
            <person name="Wortman J."/>
            <person name="Nusbaum C."/>
            <person name="Birren B."/>
        </authorList>
    </citation>
    <scope>NUCLEOTIDE SEQUENCE [LARGE SCALE GENOMIC DNA]</scope>
    <source>
        <strain evidence="10 11">G22</strain>
    </source>
</reference>
<evidence type="ECO:0000256" key="7">
    <source>
        <dbReference type="PIRNR" id="PIRNR005539"/>
    </source>
</evidence>
<dbReference type="InterPro" id="IPR005945">
    <property type="entry name" value="Pro_imino_pep"/>
</dbReference>
<name>R9LFW1_9BACL</name>
<organism evidence="10 11">
    <name type="scientific">Paenibacillus barengoltzii G22</name>
    <dbReference type="NCBI Taxonomy" id="1235795"/>
    <lineage>
        <taxon>Bacteria</taxon>
        <taxon>Bacillati</taxon>
        <taxon>Bacillota</taxon>
        <taxon>Bacilli</taxon>
        <taxon>Bacillales</taxon>
        <taxon>Paenibacillaceae</taxon>
        <taxon>Paenibacillus</taxon>
    </lineage>
</organism>
<dbReference type="InterPro" id="IPR002410">
    <property type="entry name" value="Peptidase_S33"/>
</dbReference>
<dbReference type="RefSeq" id="WP_016313820.1">
    <property type="nucleotide sequence ID" value="NZ_KE159654.1"/>
</dbReference>
<gene>
    <name evidence="10" type="ORF">C812_03412</name>
</gene>
<feature type="domain" description="AB hydrolase-1" evidence="9">
    <location>
        <begin position="30"/>
        <end position="277"/>
    </location>
</feature>
<evidence type="ECO:0000256" key="6">
    <source>
        <dbReference type="ARBA" id="ARBA00029605"/>
    </source>
</evidence>
<dbReference type="Proteomes" id="UP000019598">
    <property type="component" value="Unassembled WGS sequence"/>
</dbReference>
<comment type="catalytic activity">
    <reaction evidence="1 7">
        <text>Release of N-terminal proline from a peptide.</text>
        <dbReference type="EC" id="3.4.11.5"/>
    </reaction>
</comment>
<dbReference type="PIRSF" id="PIRSF005539">
    <property type="entry name" value="Pept_S33_TRI_F1"/>
    <property type="match status" value="1"/>
</dbReference>
<keyword evidence="7" id="KW-0031">Aminopeptidase</keyword>
<protein>
    <recommendedName>
        <fullName evidence="4 7">Proline iminopeptidase</fullName>
        <shortName evidence="7">PIP</shortName>
        <ecNumber evidence="3 7">3.4.11.5</ecNumber>
    </recommendedName>
    <alternativeName>
        <fullName evidence="6 7">Prolyl aminopeptidase</fullName>
    </alternativeName>
</protein>
<sequence>MEELTEQEGYIDVPGGKVWFVRVGTGSKTPLVVLHGGPGGTHHSLKAGLQDLADERPVIFYDQLGSGNSERPGDPSLWQLDRFVEELECVRQALNLDEIHLLGHSWGTMLAATYLIKRKPKGVRSITFSSPCLSAERWKRDADVLISKLPQEVREAIVRNEERGTTDSEEYRNAVEEYYKRHLIRIDPLPEVVIQNRAKSNSEVYLTMWGPSEFCPTGNLKTFDCTSELDQIAIPALFVCGRYDEATPESTQYYQSLVPHSQFHVFENSAHYGYLEDSDEYKALLRSFMNEVELSLM</sequence>
<dbReference type="Pfam" id="PF00561">
    <property type="entry name" value="Abhydrolase_1"/>
    <property type="match status" value="1"/>
</dbReference>
<dbReference type="GO" id="GO:0006508">
    <property type="term" value="P:proteolysis"/>
    <property type="evidence" value="ECO:0007669"/>
    <property type="project" value="UniProtKB-KW"/>
</dbReference>
<proteinExistence type="inferred from homology"/>
<dbReference type="InterPro" id="IPR029058">
    <property type="entry name" value="AB_hydrolase_fold"/>
</dbReference>
<dbReference type="InterPro" id="IPR000073">
    <property type="entry name" value="AB_hydrolase_1"/>
</dbReference>
<evidence type="ECO:0000256" key="3">
    <source>
        <dbReference type="ARBA" id="ARBA00012568"/>
    </source>
</evidence>
<comment type="function">
    <text evidence="7">Releases the N-terminal proline from various substrates.</text>
</comment>
<dbReference type="NCBIfam" id="TIGR01250">
    <property type="entry name" value="pro_imino_pep_2"/>
    <property type="match status" value="1"/>
</dbReference>
<feature type="active site" description="Nucleophile" evidence="8">
    <location>
        <position position="105"/>
    </location>
</feature>
<dbReference type="GO" id="GO:0016020">
    <property type="term" value="C:membrane"/>
    <property type="evidence" value="ECO:0007669"/>
    <property type="project" value="TreeGrafter"/>
</dbReference>
<dbReference type="GO" id="GO:0004177">
    <property type="term" value="F:aminopeptidase activity"/>
    <property type="evidence" value="ECO:0007669"/>
    <property type="project" value="UniProtKB-KW"/>
</dbReference>
<dbReference type="OrthoDB" id="53505at2"/>
<accession>R9LFW1</accession>
<evidence type="ECO:0000256" key="1">
    <source>
        <dbReference type="ARBA" id="ARBA00001585"/>
    </source>
</evidence>
<evidence type="ECO:0000256" key="8">
    <source>
        <dbReference type="PIRSR" id="PIRSR005539-1"/>
    </source>
</evidence>
<dbReference type="Gene3D" id="3.40.50.1820">
    <property type="entry name" value="alpha/beta hydrolase"/>
    <property type="match status" value="1"/>
</dbReference>